<reference evidence="2" key="2">
    <citation type="journal article" date="2015" name="Fish Shellfish Immunol.">
        <title>Early steps in the European eel (Anguilla anguilla)-Vibrio vulnificus interaction in the gills: Role of the RtxA13 toxin.</title>
        <authorList>
            <person name="Callol A."/>
            <person name="Pajuelo D."/>
            <person name="Ebbesson L."/>
            <person name="Teles M."/>
            <person name="MacKenzie S."/>
            <person name="Amaro C."/>
        </authorList>
    </citation>
    <scope>NUCLEOTIDE SEQUENCE</scope>
</reference>
<protein>
    <submittedName>
        <fullName evidence="2">Uncharacterized protein</fullName>
    </submittedName>
</protein>
<evidence type="ECO:0000313" key="2">
    <source>
        <dbReference type="EMBL" id="JAI03746.1"/>
    </source>
</evidence>
<feature type="compositionally biased region" description="Basic and acidic residues" evidence="1">
    <location>
        <begin position="1"/>
        <end position="12"/>
    </location>
</feature>
<evidence type="ECO:0000256" key="1">
    <source>
        <dbReference type="SAM" id="MobiDB-lite"/>
    </source>
</evidence>
<feature type="region of interest" description="Disordered" evidence="1">
    <location>
        <begin position="1"/>
        <end position="22"/>
    </location>
</feature>
<accession>A0A0E9XPJ3</accession>
<proteinExistence type="predicted"/>
<reference evidence="2" key="1">
    <citation type="submission" date="2014-11" db="EMBL/GenBank/DDBJ databases">
        <authorList>
            <person name="Amaro Gonzalez C."/>
        </authorList>
    </citation>
    <scope>NUCLEOTIDE SEQUENCE</scope>
</reference>
<organism evidence="2">
    <name type="scientific">Anguilla anguilla</name>
    <name type="common">European freshwater eel</name>
    <name type="synonym">Muraena anguilla</name>
    <dbReference type="NCBI Taxonomy" id="7936"/>
    <lineage>
        <taxon>Eukaryota</taxon>
        <taxon>Metazoa</taxon>
        <taxon>Chordata</taxon>
        <taxon>Craniata</taxon>
        <taxon>Vertebrata</taxon>
        <taxon>Euteleostomi</taxon>
        <taxon>Actinopterygii</taxon>
        <taxon>Neopterygii</taxon>
        <taxon>Teleostei</taxon>
        <taxon>Anguilliformes</taxon>
        <taxon>Anguillidae</taxon>
        <taxon>Anguilla</taxon>
    </lineage>
</organism>
<dbReference type="AlphaFoldDB" id="A0A0E9XPJ3"/>
<sequence length="68" mass="7489">MCHKCREKERSHPGGGSRFPSAGRGIPLLYPGHSLSVSCPATRFPVCCSSNQSKWECRSVKHSRVIGF</sequence>
<dbReference type="EMBL" id="GBXM01004832">
    <property type="protein sequence ID" value="JAI03746.1"/>
    <property type="molecule type" value="Transcribed_RNA"/>
</dbReference>
<name>A0A0E9XPJ3_ANGAN</name>